<keyword evidence="9" id="KW-0067">ATP-binding</keyword>
<keyword evidence="12" id="KW-0812">Transmembrane</keyword>
<protein>
    <recommendedName>
        <fullName evidence="3">histidine kinase</fullName>
        <ecNumber evidence="3">2.7.13.3</ecNumber>
    </recommendedName>
</protein>
<evidence type="ECO:0000313" key="15">
    <source>
        <dbReference type="EMBL" id="MBB6638439.1"/>
    </source>
</evidence>
<dbReference type="SMART" id="SM00387">
    <property type="entry name" value="HATPase_c"/>
    <property type="match status" value="1"/>
</dbReference>
<dbReference type="GO" id="GO:0005886">
    <property type="term" value="C:plasma membrane"/>
    <property type="evidence" value="ECO:0007669"/>
    <property type="project" value="UniProtKB-SubCell"/>
</dbReference>
<evidence type="ECO:0000256" key="9">
    <source>
        <dbReference type="ARBA" id="ARBA00022840"/>
    </source>
</evidence>
<keyword evidence="7" id="KW-0547">Nucleotide-binding</keyword>
<dbReference type="Proteomes" id="UP000535838">
    <property type="component" value="Unassembled WGS sequence"/>
</dbReference>
<dbReference type="PANTHER" id="PTHR43047">
    <property type="entry name" value="TWO-COMPONENT HISTIDINE PROTEIN KINASE"/>
    <property type="match status" value="1"/>
</dbReference>
<evidence type="ECO:0000256" key="2">
    <source>
        <dbReference type="ARBA" id="ARBA00004651"/>
    </source>
</evidence>
<comment type="caution">
    <text evidence="15">The sequence shown here is derived from an EMBL/GenBank/DDBJ whole genome shotgun (WGS) entry which is preliminary data.</text>
</comment>
<dbReference type="PRINTS" id="PR00344">
    <property type="entry name" value="BCTRLSENSOR"/>
</dbReference>
<dbReference type="Gene3D" id="3.30.565.10">
    <property type="entry name" value="Histidine kinase-like ATPase, C-terminal domain"/>
    <property type="match status" value="1"/>
</dbReference>
<dbReference type="SUPFAM" id="SSF47384">
    <property type="entry name" value="Homodimeric domain of signal transducing histidine kinase"/>
    <property type="match status" value="1"/>
</dbReference>
<comment type="subcellular location">
    <subcellularLocation>
        <location evidence="2">Cell membrane</location>
        <topology evidence="2">Multi-pass membrane protein</topology>
    </subcellularLocation>
</comment>
<dbReference type="EC" id="2.7.13.3" evidence="3"/>
<gene>
    <name evidence="15" type="ORF">H7B67_30265</name>
</gene>
<evidence type="ECO:0000256" key="8">
    <source>
        <dbReference type="ARBA" id="ARBA00022777"/>
    </source>
</evidence>
<dbReference type="InterPro" id="IPR004358">
    <property type="entry name" value="Sig_transdc_His_kin-like_C"/>
</dbReference>
<dbReference type="InterPro" id="IPR003661">
    <property type="entry name" value="HisK_dim/P_dom"/>
</dbReference>
<evidence type="ECO:0000256" key="1">
    <source>
        <dbReference type="ARBA" id="ARBA00000085"/>
    </source>
</evidence>
<evidence type="ECO:0000256" key="5">
    <source>
        <dbReference type="ARBA" id="ARBA00022553"/>
    </source>
</evidence>
<name>A0A841T670_9BACL</name>
<dbReference type="SMART" id="SM00388">
    <property type="entry name" value="HisKA"/>
    <property type="match status" value="1"/>
</dbReference>
<feature type="domain" description="HAMP" evidence="14">
    <location>
        <begin position="149"/>
        <end position="201"/>
    </location>
</feature>
<keyword evidence="10" id="KW-0902">Two-component regulatory system</keyword>
<dbReference type="GO" id="GO:0005524">
    <property type="term" value="F:ATP binding"/>
    <property type="evidence" value="ECO:0007669"/>
    <property type="project" value="UniProtKB-KW"/>
</dbReference>
<evidence type="ECO:0000256" key="12">
    <source>
        <dbReference type="SAM" id="Phobius"/>
    </source>
</evidence>
<proteinExistence type="predicted"/>
<dbReference type="InterPro" id="IPR003660">
    <property type="entry name" value="HAMP_dom"/>
</dbReference>
<dbReference type="CDD" id="cd00082">
    <property type="entry name" value="HisKA"/>
    <property type="match status" value="1"/>
</dbReference>
<dbReference type="InterPro" id="IPR036097">
    <property type="entry name" value="HisK_dim/P_sf"/>
</dbReference>
<dbReference type="InterPro" id="IPR036890">
    <property type="entry name" value="HATPase_C_sf"/>
</dbReference>
<dbReference type="RefSeq" id="WP_185123634.1">
    <property type="nucleotide sequence ID" value="NZ_JACJVQ010000032.1"/>
</dbReference>
<feature type="domain" description="Histidine kinase" evidence="13">
    <location>
        <begin position="216"/>
        <end position="417"/>
    </location>
</feature>
<dbReference type="PROSITE" id="PS50109">
    <property type="entry name" value="HIS_KIN"/>
    <property type="match status" value="1"/>
</dbReference>
<evidence type="ECO:0000259" key="13">
    <source>
        <dbReference type="PROSITE" id="PS50109"/>
    </source>
</evidence>
<keyword evidence="11 12" id="KW-0472">Membrane</keyword>
<dbReference type="PROSITE" id="PS50885">
    <property type="entry name" value="HAMP"/>
    <property type="match status" value="1"/>
</dbReference>
<keyword evidence="12" id="KW-1133">Transmembrane helix</keyword>
<dbReference type="InterPro" id="IPR005467">
    <property type="entry name" value="His_kinase_dom"/>
</dbReference>
<dbReference type="EMBL" id="JACJVQ010000032">
    <property type="protein sequence ID" value="MBB6638439.1"/>
    <property type="molecule type" value="Genomic_DNA"/>
</dbReference>
<dbReference type="Gene3D" id="6.10.340.10">
    <property type="match status" value="1"/>
</dbReference>
<dbReference type="CDD" id="cd00075">
    <property type="entry name" value="HATPase"/>
    <property type="match status" value="1"/>
</dbReference>
<dbReference type="SUPFAM" id="SSF55874">
    <property type="entry name" value="ATPase domain of HSP90 chaperone/DNA topoisomerase II/histidine kinase"/>
    <property type="match status" value="1"/>
</dbReference>
<dbReference type="PANTHER" id="PTHR43047:SF72">
    <property type="entry name" value="OSMOSENSING HISTIDINE PROTEIN KINASE SLN1"/>
    <property type="match status" value="1"/>
</dbReference>
<evidence type="ECO:0000259" key="14">
    <source>
        <dbReference type="PROSITE" id="PS50885"/>
    </source>
</evidence>
<comment type="catalytic activity">
    <reaction evidence="1">
        <text>ATP + protein L-histidine = ADP + protein N-phospho-L-histidine.</text>
        <dbReference type="EC" id="2.7.13.3"/>
    </reaction>
</comment>
<keyword evidence="4" id="KW-1003">Cell membrane</keyword>
<dbReference type="GO" id="GO:0000155">
    <property type="term" value="F:phosphorelay sensor kinase activity"/>
    <property type="evidence" value="ECO:0007669"/>
    <property type="project" value="InterPro"/>
</dbReference>
<accession>A0A841T670</accession>
<dbReference type="Pfam" id="PF00512">
    <property type="entry name" value="HisKA"/>
    <property type="match status" value="1"/>
</dbReference>
<dbReference type="Gene3D" id="1.10.287.130">
    <property type="match status" value="1"/>
</dbReference>
<feature type="transmembrane region" description="Helical" evidence="12">
    <location>
        <begin position="125"/>
        <end position="147"/>
    </location>
</feature>
<dbReference type="AlphaFoldDB" id="A0A841T670"/>
<evidence type="ECO:0000256" key="7">
    <source>
        <dbReference type="ARBA" id="ARBA00022741"/>
    </source>
</evidence>
<evidence type="ECO:0000256" key="3">
    <source>
        <dbReference type="ARBA" id="ARBA00012438"/>
    </source>
</evidence>
<evidence type="ECO:0000256" key="4">
    <source>
        <dbReference type="ARBA" id="ARBA00022475"/>
    </source>
</evidence>
<dbReference type="InterPro" id="IPR003594">
    <property type="entry name" value="HATPase_dom"/>
</dbReference>
<keyword evidence="16" id="KW-1185">Reference proteome</keyword>
<dbReference type="CDD" id="cd06225">
    <property type="entry name" value="HAMP"/>
    <property type="match status" value="1"/>
</dbReference>
<evidence type="ECO:0000256" key="6">
    <source>
        <dbReference type="ARBA" id="ARBA00022679"/>
    </source>
</evidence>
<evidence type="ECO:0000256" key="11">
    <source>
        <dbReference type="ARBA" id="ARBA00023136"/>
    </source>
</evidence>
<evidence type="ECO:0000313" key="16">
    <source>
        <dbReference type="Proteomes" id="UP000535838"/>
    </source>
</evidence>
<sequence length="417" mass="46277">MKTKRLLLLIAAVIAAGAILSYRILHSNFDIEVDVVEINEAAKTIEQALGAFDAADLSAIPYPFAVIDSEGTVLYRSRADTPDTVYEAIRERSTIVDIKINDEVAGKLLLNHEDRLQVKEIKEKLFAVLLTAFVLLGLLGAAYLLYLQLAVFKPFRKLQRFALQVARGNLDLPLAMDKNNLFGAFTESFDIMREELSAARQGEYEANRSKKELVASLSHDIKTPVASIKALSELMFLQATDEKAIRQLGAINAKADQIDLLVTDMFHATLEELQELKVTVSEESSAILAGMAAGEIQPIRCDPIPECIVRMDPMRLQQVLDNVLSNSYKYAATPISISSRISGSFLELSISDYGPGVGRDELPLLFHKFYRGSNSERHGGSGLGLYLSRYFMKNMDGDIECYNREEGFTVTLKLKLA</sequence>
<evidence type="ECO:0000256" key="10">
    <source>
        <dbReference type="ARBA" id="ARBA00023012"/>
    </source>
</evidence>
<keyword evidence="6" id="KW-0808">Transferase</keyword>
<keyword evidence="5" id="KW-0597">Phosphoprotein</keyword>
<keyword evidence="8 15" id="KW-0418">Kinase</keyword>
<reference evidence="15 16" key="1">
    <citation type="submission" date="2020-08" db="EMBL/GenBank/DDBJ databases">
        <title>Cohnella phylogeny.</title>
        <authorList>
            <person name="Dunlap C."/>
        </authorList>
    </citation>
    <scope>NUCLEOTIDE SEQUENCE [LARGE SCALE GENOMIC DNA]</scope>
    <source>
        <strain evidence="15 16">DSM 25241</strain>
    </source>
</reference>
<organism evidence="15 16">
    <name type="scientific">Cohnella thailandensis</name>
    <dbReference type="NCBI Taxonomy" id="557557"/>
    <lineage>
        <taxon>Bacteria</taxon>
        <taxon>Bacillati</taxon>
        <taxon>Bacillota</taxon>
        <taxon>Bacilli</taxon>
        <taxon>Bacillales</taxon>
        <taxon>Paenibacillaceae</taxon>
        <taxon>Cohnella</taxon>
    </lineage>
</organism>
<dbReference type="Pfam" id="PF02518">
    <property type="entry name" value="HATPase_c"/>
    <property type="match status" value="1"/>
</dbReference>
<dbReference type="GO" id="GO:0009927">
    <property type="term" value="F:histidine phosphotransfer kinase activity"/>
    <property type="evidence" value="ECO:0007669"/>
    <property type="project" value="TreeGrafter"/>
</dbReference>